<dbReference type="RefSeq" id="WP_119313966.1">
    <property type="nucleotide sequence ID" value="NZ_QXDL01000019.1"/>
</dbReference>
<keyword evidence="2" id="KW-1185">Reference proteome</keyword>
<gene>
    <name evidence="1" type="ORF">Mterra_00753</name>
</gene>
<evidence type="ECO:0000313" key="2">
    <source>
        <dbReference type="Proteomes" id="UP000265715"/>
    </source>
</evidence>
<proteinExistence type="predicted"/>
<dbReference type="Gene3D" id="1.20.910.10">
    <property type="entry name" value="Heme oxygenase-like"/>
    <property type="match status" value="1"/>
</dbReference>
<evidence type="ECO:0000313" key="1">
    <source>
        <dbReference type="EMBL" id="RIH89542.1"/>
    </source>
</evidence>
<dbReference type="OrthoDB" id="34166at2"/>
<sequence>MIDPFLSTPLPQLEGVTAHPFVQRLASGRLPSRAFTAWMVQGLYINDAMIRYQAHLLREAPASHRKVLAVLLVTLCEDADWLEEHFSPLQHPLYADTERYCRLFTELERLPYPLALALDWCLHRSYQQLWREAVPTSELMEFMWDRWASGEIQSLMTQLEGLVRPVWSEVDPNAFVPLLRQLLRFEMGIWAQALGDGAPR</sequence>
<dbReference type="SUPFAM" id="SSF48613">
    <property type="entry name" value="Heme oxygenase-like"/>
    <property type="match status" value="1"/>
</dbReference>
<evidence type="ECO:0008006" key="3">
    <source>
        <dbReference type="Google" id="ProtNLM"/>
    </source>
</evidence>
<protein>
    <recommendedName>
        <fullName evidence="3">Aminopyrimidine aminohydrolase</fullName>
    </recommendedName>
</protein>
<dbReference type="EMBL" id="QXDL01000019">
    <property type="protein sequence ID" value="RIH89542.1"/>
    <property type="molecule type" value="Genomic_DNA"/>
</dbReference>
<name>A0A399F3U7_9DEIN</name>
<reference evidence="1 2" key="1">
    <citation type="submission" date="2018-08" db="EMBL/GenBank/DDBJ databases">
        <title>Meiothermus terrae DSM 26712 genome sequencing project.</title>
        <authorList>
            <person name="Da Costa M.S."/>
            <person name="Albuquerque L."/>
            <person name="Raposo P."/>
            <person name="Froufe H.J.C."/>
            <person name="Barroso C.S."/>
            <person name="Egas C."/>
        </authorList>
    </citation>
    <scope>NUCLEOTIDE SEQUENCE [LARGE SCALE GENOMIC DNA]</scope>
    <source>
        <strain evidence="1 2">DSM 26712</strain>
    </source>
</reference>
<dbReference type="AlphaFoldDB" id="A0A399F3U7"/>
<comment type="caution">
    <text evidence="1">The sequence shown here is derived from an EMBL/GenBank/DDBJ whole genome shotgun (WGS) entry which is preliminary data.</text>
</comment>
<organism evidence="1 2">
    <name type="scientific">Calidithermus terrae</name>
    <dbReference type="NCBI Taxonomy" id="1408545"/>
    <lineage>
        <taxon>Bacteria</taxon>
        <taxon>Thermotogati</taxon>
        <taxon>Deinococcota</taxon>
        <taxon>Deinococci</taxon>
        <taxon>Thermales</taxon>
        <taxon>Thermaceae</taxon>
        <taxon>Calidithermus</taxon>
    </lineage>
</organism>
<dbReference type="InterPro" id="IPR016084">
    <property type="entry name" value="Haem_Oase-like_multi-hlx"/>
</dbReference>
<dbReference type="Proteomes" id="UP000265715">
    <property type="component" value="Unassembled WGS sequence"/>
</dbReference>
<accession>A0A399F3U7</accession>